<dbReference type="Pfam" id="PF11578">
    <property type="entry name" value="DUF3237"/>
    <property type="match status" value="1"/>
</dbReference>
<sequence>MRAAVFAPILYGMLSLAGACKAITSPKAPGLELLYTLNVTSGEPIAVGPGPRGIRLIVPLTGGTFSGPKLKGTALPLGADWGLIDLQNPNTTFTADIRQAFKTDDGAFIHVTQNGEAQANGQTFIRVAFETGAPKYAWLNSVVGVGIVTRSANSNVIINDVWQLTLPH</sequence>
<keyword evidence="3" id="KW-1185">Reference proteome</keyword>
<gene>
    <name evidence="2" type="ORF">QBC42DRAFT_72542</name>
</gene>
<dbReference type="EMBL" id="MU864964">
    <property type="protein sequence ID" value="KAK4463050.1"/>
    <property type="molecule type" value="Genomic_DNA"/>
</dbReference>
<evidence type="ECO:0000313" key="2">
    <source>
        <dbReference type="EMBL" id="KAK4463050.1"/>
    </source>
</evidence>
<dbReference type="PANTHER" id="PTHR37315">
    <property type="entry name" value="UPF0311 PROTEIN BLR7842"/>
    <property type="match status" value="1"/>
</dbReference>
<feature type="signal peptide" evidence="1">
    <location>
        <begin position="1"/>
        <end position="22"/>
    </location>
</feature>
<proteinExistence type="predicted"/>
<dbReference type="AlphaFoldDB" id="A0AAV9HSS6"/>
<evidence type="ECO:0000313" key="3">
    <source>
        <dbReference type="Proteomes" id="UP001321749"/>
    </source>
</evidence>
<feature type="chain" id="PRO_5043709687" evidence="1">
    <location>
        <begin position="23"/>
        <end position="168"/>
    </location>
</feature>
<keyword evidence="1" id="KW-0732">Signal</keyword>
<dbReference type="PANTHER" id="PTHR37315:SF1">
    <property type="entry name" value="UPF0311 PROTEIN BLR7842"/>
    <property type="match status" value="1"/>
</dbReference>
<reference evidence="2" key="1">
    <citation type="journal article" date="2023" name="Mol. Phylogenet. Evol.">
        <title>Genome-scale phylogeny and comparative genomics of the fungal order Sordariales.</title>
        <authorList>
            <person name="Hensen N."/>
            <person name="Bonometti L."/>
            <person name="Westerberg I."/>
            <person name="Brannstrom I.O."/>
            <person name="Guillou S."/>
            <person name="Cros-Aarteil S."/>
            <person name="Calhoun S."/>
            <person name="Haridas S."/>
            <person name="Kuo A."/>
            <person name="Mondo S."/>
            <person name="Pangilinan J."/>
            <person name="Riley R."/>
            <person name="LaButti K."/>
            <person name="Andreopoulos B."/>
            <person name="Lipzen A."/>
            <person name="Chen C."/>
            <person name="Yan M."/>
            <person name="Daum C."/>
            <person name="Ng V."/>
            <person name="Clum A."/>
            <person name="Steindorff A."/>
            <person name="Ohm R.A."/>
            <person name="Martin F."/>
            <person name="Silar P."/>
            <person name="Natvig D.O."/>
            <person name="Lalanne C."/>
            <person name="Gautier V."/>
            <person name="Ament-Velasquez S.L."/>
            <person name="Kruys A."/>
            <person name="Hutchinson M.I."/>
            <person name="Powell A.J."/>
            <person name="Barry K."/>
            <person name="Miller A.N."/>
            <person name="Grigoriev I.V."/>
            <person name="Debuchy R."/>
            <person name="Gladieux P."/>
            <person name="Hiltunen Thoren M."/>
            <person name="Johannesson H."/>
        </authorList>
    </citation>
    <scope>NUCLEOTIDE SEQUENCE</scope>
    <source>
        <strain evidence="2">PSN324</strain>
    </source>
</reference>
<protein>
    <submittedName>
        <fullName evidence="2">Uncharacterized protein</fullName>
    </submittedName>
</protein>
<reference evidence="2" key="2">
    <citation type="submission" date="2023-06" db="EMBL/GenBank/DDBJ databases">
        <authorList>
            <consortium name="Lawrence Berkeley National Laboratory"/>
            <person name="Mondo S.J."/>
            <person name="Hensen N."/>
            <person name="Bonometti L."/>
            <person name="Westerberg I."/>
            <person name="Brannstrom I.O."/>
            <person name="Guillou S."/>
            <person name="Cros-Aarteil S."/>
            <person name="Calhoun S."/>
            <person name="Haridas S."/>
            <person name="Kuo A."/>
            <person name="Pangilinan J."/>
            <person name="Riley R."/>
            <person name="Labutti K."/>
            <person name="Andreopoulos B."/>
            <person name="Lipzen A."/>
            <person name="Chen C."/>
            <person name="Yanf M."/>
            <person name="Daum C."/>
            <person name="Ng V."/>
            <person name="Clum A."/>
            <person name="Steindorff A."/>
            <person name="Ohm R."/>
            <person name="Martin F."/>
            <person name="Silar P."/>
            <person name="Natvig D."/>
            <person name="Lalanne C."/>
            <person name="Gautier V."/>
            <person name="Ament-Velasquez S.L."/>
            <person name="Kruys A."/>
            <person name="Hutchinson M.I."/>
            <person name="Powell A.J."/>
            <person name="Barry K."/>
            <person name="Miller A.N."/>
            <person name="Grigoriev I.V."/>
            <person name="Debuchy R."/>
            <person name="Gladieux P."/>
            <person name="Thoren M.H."/>
            <person name="Johannesson H."/>
        </authorList>
    </citation>
    <scope>NUCLEOTIDE SEQUENCE</scope>
    <source>
        <strain evidence="2">PSN324</strain>
    </source>
</reference>
<accession>A0AAV9HSS6</accession>
<dbReference type="Gene3D" id="2.40.160.20">
    <property type="match status" value="1"/>
</dbReference>
<dbReference type="Proteomes" id="UP001321749">
    <property type="component" value="Unassembled WGS sequence"/>
</dbReference>
<organism evidence="2 3">
    <name type="scientific">Cladorrhinum samala</name>
    <dbReference type="NCBI Taxonomy" id="585594"/>
    <lineage>
        <taxon>Eukaryota</taxon>
        <taxon>Fungi</taxon>
        <taxon>Dikarya</taxon>
        <taxon>Ascomycota</taxon>
        <taxon>Pezizomycotina</taxon>
        <taxon>Sordariomycetes</taxon>
        <taxon>Sordariomycetidae</taxon>
        <taxon>Sordariales</taxon>
        <taxon>Podosporaceae</taxon>
        <taxon>Cladorrhinum</taxon>
    </lineage>
</organism>
<evidence type="ECO:0000256" key="1">
    <source>
        <dbReference type="SAM" id="SignalP"/>
    </source>
</evidence>
<comment type="caution">
    <text evidence="2">The sequence shown here is derived from an EMBL/GenBank/DDBJ whole genome shotgun (WGS) entry which is preliminary data.</text>
</comment>
<dbReference type="PROSITE" id="PS51257">
    <property type="entry name" value="PROKAR_LIPOPROTEIN"/>
    <property type="match status" value="1"/>
</dbReference>
<name>A0AAV9HSS6_9PEZI</name>
<dbReference type="InterPro" id="IPR020915">
    <property type="entry name" value="UPF0311"/>
</dbReference>